<evidence type="ECO:0000256" key="1">
    <source>
        <dbReference type="SAM" id="MobiDB-lite"/>
    </source>
</evidence>
<dbReference type="Gene3D" id="1.10.340.70">
    <property type="match status" value="1"/>
</dbReference>
<protein>
    <submittedName>
        <fullName evidence="4">Integrase_H2C2 domain-containing protein</fullName>
    </submittedName>
</protein>
<feature type="compositionally biased region" description="Basic and acidic residues" evidence="1">
    <location>
        <begin position="146"/>
        <end position="162"/>
    </location>
</feature>
<name>A0A1I7VL18_LOALO</name>
<dbReference type="AlphaFoldDB" id="A0A1I7VL18"/>
<accession>A0A1I7VL18</accession>
<dbReference type="PANTHER" id="PTHR47331">
    <property type="entry name" value="PHD-TYPE DOMAIN-CONTAINING PROTEIN"/>
    <property type="match status" value="1"/>
</dbReference>
<dbReference type="Proteomes" id="UP000095285">
    <property type="component" value="Unassembled WGS sequence"/>
</dbReference>
<organism evidence="3 4">
    <name type="scientific">Loa loa</name>
    <name type="common">Eye worm</name>
    <name type="synonym">Filaria loa</name>
    <dbReference type="NCBI Taxonomy" id="7209"/>
    <lineage>
        <taxon>Eukaryota</taxon>
        <taxon>Metazoa</taxon>
        <taxon>Ecdysozoa</taxon>
        <taxon>Nematoda</taxon>
        <taxon>Chromadorea</taxon>
        <taxon>Rhabditida</taxon>
        <taxon>Spirurina</taxon>
        <taxon>Spiruromorpha</taxon>
        <taxon>Filarioidea</taxon>
        <taxon>Onchocercidae</taxon>
        <taxon>Loa</taxon>
    </lineage>
</organism>
<feature type="domain" description="Integrase zinc-binding" evidence="2">
    <location>
        <begin position="49"/>
        <end position="99"/>
    </location>
</feature>
<sequence>MKEYEDEIEERIIAQITTQKSRIHTSGSPMQTDLASGQNCLLPRHNTATELLIRQQHEALYHAGIAHTLSELRRKFWIPKGRTKVTFYINNCIGCKRWSAKPFKLPITLNLPKMRIKLRSPYLRSGSSATSNCESNCGRTGINEQAKQKRDDSLLAKEKQSDVQPDLRMHGCEHGDRVLRLKICFVPTQ</sequence>
<evidence type="ECO:0000259" key="2">
    <source>
        <dbReference type="Pfam" id="PF17921"/>
    </source>
</evidence>
<evidence type="ECO:0000313" key="4">
    <source>
        <dbReference type="WBParaSite" id="EN70_3744"/>
    </source>
</evidence>
<keyword evidence="3" id="KW-1185">Reference proteome</keyword>
<reference evidence="3" key="1">
    <citation type="submission" date="2012-04" db="EMBL/GenBank/DDBJ databases">
        <title>The Genome Sequence of Loa loa.</title>
        <authorList>
            <consortium name="The Broad Institute Genome Sequencing Platform"/>
            <consortium name="Broad Institute Genome Sequencing Center for Infectious Disease"/>
            <person name="Nutman T.B."/>
            <person name="Fink D.L."/>
            <person name="Russ C."/>
            <person name="Young S."/>
            <person name="Zeng Q."/>
            <person name="Gargeya S."/>
            <person name="Alvarado L."/>
            <person name="Berlin A."/>
            <person name="Chapman S.B."/>
            <person name="Chen Z."/>
            <person name="Freedman E."/>
            <person name="Gellesch M."/>
            <person name="Goldberg J."/>
            <person name="Griggs A."/>
            <person name="Gujja S."/>
            <person name="Heilman E.R."/>
            <person name="Heiman D."/>
            <person name="Howarth C."/>
            <person name="Mehta T."/>
            <person name="Neiman D."/>
            <person name="Pearson M."/>
            <person name="Roberts A."/>
            <person name="Saif S."/>
            <person name="Shea T."/>
            <person name="Shenoy N."/>
            <person name="Sisk P."/>
            <person name="Stolte C."/>
            <person name="Sykes S."/>
            <person name="White J."/>
            <person name="Yandava C."/>
            <person name="Haas B."/>
            <person name="Henn M.R."/>
            <person name="Nusbaum C."/>
            <person name="Birren B."/>
        </authorList>
    </citation>
    <scope>NUCLEOTIDE SEQUENCE [LARGE SCALE GENOMIC DNA]</scope>
</reference>
<dbReference type="WBParaSite" id="EN70_3744">
    <property type="protein sequence ID" value="EN70_3744"/>
    <property type="gene ID" value="EN70_3744"/>
</dbReference>
<evidence type="ECO:0000313" key="3">
    <source>
        <dbReference type="Proteomes" id="UP000095285"/>
    </source>
</evidence>
<dbReference type="Pfam" id="PF17921">
    <property type="entry name" value="Integrase_H2C2"/>
    <property type="match status" value="1"/>
</dbReference>
<feature type="region of interest" description="Disordered" evidence="1">
    <location>
        <begin position="124"/>
        <end position="162"/>
    </location>
</feature>
<dbReference type="STRING" id="7209.A0A1I7VL18"/>
<reference evidence="4" key="2">
    <citation type="submission" date="2016-11" db="UniProtKB">
        <authorList>
            <consortium name="WormBaseParasite"/>
        </authorList>
    </citation>
    <scope>IDENTIFICATION</scope>
</reference>
<proteinExistence type="predicted"/>
<feature type="compositionally biased region" description="Polar residues" evidence="1">
    <location>
        <begin position="125"/>
        <end position="145"/>
    </location>
</feature>
<dbReference type="InterPro" id="IPR041588">
    <property type="entry name" value="Integrase_H2C2"/>
</dbReference>